<proteinExistence type="predicted"/>
<evidence type="ECO:0000313" key="1">
    <source>
        <dbReference type="EMBL" id="CAG8695682.1"/>
    </source>
</evidence>
<dbReference type="Proteomes" id="UP000789702">
    <property type="component" value="Unassembled WGS sequence"/>
</dbReference>
<feature type="non-terminal residue" evidence="1">
    <location>
        <position position="1"/>
    </location>
</feature>
<accession>A0ACA9P759</accession>
<keyword evidence="2" id="KW-1185">Reference proteome</keyword>
<sequence>SNMDESNFQDTKFKVLVMYNSVEELSDSNSNEFNNTENIPKLFVDKTFQDWNQVEKFIKKYASAKGYKVRIGDGRRKNAET</sequence>
<protein>
    <submittedName>
        <fullName evidence="1">6284_t:CDS:1</fullName>
    </submittedName>
</protein>
<name>A0ACA9P759_9GLOM</name>
<comment type="caution">
    <text evidence="1">The sequence shown here is derived from an EMBL/GenBank/DDBJ whole genome shotgun (WGS) entry which is preliminary data.</text>
</comment>
<dbReference type="EMBL" id="CAJVPU010025269">
    <property type="protein sequence ID" value="CAG8695682.1"/>
    <property type="molecule type" value="Genomic_DNA"/>
</dbReference>
<evidence type="ECO:0000313" key="2">
    <source>
        <dbReference type="Proteomes" id="UP000789702"/>
    </source>
</evidence>
<organism evidence="1 2">
    <name type="scientific">Dentiscutata heterogama</name>
    <dbReference type="NCBI Taxonomy" id="1316150"/>
    <lineage>
        <taxon>Eukaryota</taxon>
        <taxon>Fungi</taxon>
        <taxon>Fungi incertae sedis</taxon>
        <taxon>Mucoromycota</taxon>
        <taxon>Glomeromycotina</taxon>
        <taxon>Glomeromycetes</taxon>
        <taxon>Diversisporales</taxon>
        <taxon>Gigasporaceae</taxon>
        <taxon>Dentiscutata</taxon>
    </lineage>
</organism>
<gene>
    <name evidence="1" type="ORF">DHETER_LOCUS11490</name>
</gene>
<reference evidence="1" key="1">
    <citation type="submission" date="2021-06" db="EMBL/GenBank/DDBJ databases">
        <authorList>
            <person name="Kallberg Y."/>
            <person name="Tangrot J."/>
            <person name="Rosling A."/>
        </authorList>
    </citation>
    <scope>NUCLEOTIDE SEQUENCE</scope>
    <source>
        <strain evidence="1">IL203A</strain>
    </source>
</reference>